<feature type="region of interest" description="Disordered" evidence="1">
    <location>
        <begin position="108"/>
        <end position="159"/>
    </location>
</feature>
<feature type="compositionally biased region" description="Polar residues" evidence="1">
    <location>
        <begin position="111"/>
        <end position="125"/>
    </location>
</feature>
<organism evidence="3 4">
    <name type="scientific">Hyaloscypha hepaticicola</name>
    <dbReference type="NCBI Taxonomy" id="2082293"/>
    <lineage>
        <taxon>Eukaryota</taxon>
        <taxon>Fungi</taxon>
        <taxon>Dikarya</taxon>
        <taxon>Ascomycota</taxon>
        <taxon>Pezizomycotina</taxon>
        <taxon>Leotiomycetes</taxon>
        <taxon>Helotiales</taxon>
        <taxon>Hyaloscyphaceae</taxon>
        <taxon>Hyaloscypha</taxon>
    </lineage>
</organism>
<feature type="compositionally biased region" description="Basic and acidic residues" evidence="1">
    <location>
        <begin position="127"/>
        <end position="146"/>
    </location>
</feature>
<dbReference type="EMBL" id="KZ613525">
    <property type="protein sequence ID" value="PMD13985.1"/>
    <property type="molecule type" value="Genomic_DNA"/>
</dbReference>
<feature type="transmembrane region" description="Helical" evidence="2">
    <location>
        <begin position="64"/>
        <end position="81"/>
    </location>
</feature>
<name>A0A2J6PIX8_9HELO</name>
<evidence type="ECO:0000256" key="1">
    <source>
        <dbReference type="SAM" id="MobiDB-lite"/>
    </source>
</evidence>
<proteinExistence type="predicted"/>
<dbReference type="Proteomes" id="UP000235672">
    <property type="component" value="Unassembled WGS sequence"/>
</dbReference>
<protein>
    <submittedName>
        <fullName evidence="3">Uncharacterized protein</fullName>
    </submittedName>
</protein>
<keyword evidence="2" id="KW-0472">Membrane</keyword>
<keyword evidence="2" id="KW-1133">Transmembrane helix</keyword>
<feature type="transmembrane region" description="Helical" evidence="2">
    <location>
        <begin position="521"/>
        <end position="543"/>
    </location>
</feature>
<evidence type="ECO:0000313" key="4">
    <source>
        <dbReference type="Proteomes" id="UP000235672"/>
    </source>
</evidence>
<evidence type="ECO:0000313" key="3">
    <source>
        <dbReference type="EMBL" id="PMD13985.1"/>
    </source>
</evidence>
<keyword evidence="2" id="KW-0812">Transmembrane</keyword>
<accession>A0A2J6PIX8</accession>
<keyword evidence="4" id="KW-1185">Reference proteome</keyword>
<dbReference type="PANTHER" id="PTHR35043">
    <property type="entry name" value="TRANSCRIPTION FACTOR DOMAIN-CONTAINING PROTEIN"/>
    <property type="match status" value="1"/>
</dbReference>
<gene>
    <name evidence="3" type="ORF">NA56DRAFT_711349</name>
</gene>
<reference evidence="3 4" key="1">
    <citation type="submission" date="2016-05" db="EMBL/GenBank/DDBJ databases">
        <title>A degradative enzymes factory behind the ericoid mycorrhizal symbiosis.</title>
        <authorList>
            <consortium name="DOE Joint Genome Institute"/>
            <person name="Martino E."/>
            <person name="Morin E."/>
            <person name="Grelet G."/>
            <person name="Kuo A."/>
            <person name="Kohler A."/>
            <person name="Daghino S."/>
            <person name="Barry K."/>
            <person name="Choi C."/>
            <person name="Cichocki N."/>
            <person name="Clum A."/>
            <person name="Copeland A."/>
            <person name="Hainaut M."/>
            <person name="Haridas S."/>
            <person name="Labutti K."/>
            <person name="Lindquist E."/>
            <person name="Lipzen A."/>
            <person name="Khouja H.-R."/>
            <person name="Murat C."/>
            <person name="Ohm R."/>
            <person name="Olson A."/>
            <person name="Spatafora J."/>
            <person name="Veneault-Fourrey C."/>
            <person name="Henrissat B."/>
            <person name="Grigoriev I."/>
            <person name="Martin F."/>
            <person name="Perotto S."/>
        </authorList>
    </citation>
    <scope>NUCLEOTIDE SEQUENCE [LARGE SCALE GENOMIC DNA]</scope>
    <source>
        <strain evidence="3 4">UAMH 7357</strain>
    </source>
</reference>
<feature type="transmembrane region" description="Helical" evidence="2">
    <location>
        <begin position="25"/>
        <end position="44"/>
    </location>
</feature>
<dbReference type="STRING" id="1745343.A0A2J6PIX8"/>
<dbReference type="AlphaFoldDB" id="A0A2J6PIX8"/>
<sequence length="631" mass="71611">MFEIFGNNAANDTIRWQPEPTTRGTFGILSSCLITISLCIWTAVHLNVPEHNGDFRQLLRKGKWLLIGLLAPELVLFTAWYQNIRAREMEKVVTKHLRKVRRERKALTVAQPPSDNIQTSQQQNEPARVENHDETTSRIKVEKDGTNEDGPDVEQGLGGEDEADKLKWTMKQAFFVNMGGLAFDTREAKGVFLTEDCPPILFFTIEGLEQLCIFHPEVFENITNDKIDDKSKAGGFGKTLVCLQALWFITQCLSRLAQGLPISLLEVFANSPSFRRGRPDWNSSIHQVTIYHQAIAWMCMHSRVMSGARPEIFNIKIRQRDRDLPSPLPSPEPFHMPHGNPTIENLTKSKNACMPTEITLKHGDQFLDTGLMYGNTETYVIPLKPLTLSKTDIRRWMLAAPLIMEESDPMLKGKMIETGRENNWKLPSDLTTTKEFLAWVVLISSSVIYGGLHMLAWNAPFQTKTEQILWRISSPTMMVYGVLLRGFDLWDTYRYGNTGVKLPVKWNGNEKRDFAPFVAKVLMGVIYLFQNFLVVVVSCATLLERYRIHILVTFADALMASNWKGGGTYVISMFEKQINIIYIKGTGSLRDLSQYHLSPAAVMADFDLTDLDVQSVMLEFIFIVLAPAIIV</sequence>
<dbReference type="PANTHER" id="PTHR35043:SF9">
    <property type="match status" value="1"/>
</dbReference>
<dbReference type="OrthoDB" id="9451547at2759"/>
<feature type="transmembrane region" description="Helical" evidence="2">
    <location>
        <begin position="436"/>
        <end position="456"/>
    </location>
</feature>
<evidence type="ECO:0000256" key="2">
    <source>
        <dbReference type="SAM" id="Phobius"/>
    </source>
</evidence>